<sequence length="424" mass="47577">MRLFRSDGPSIASLVGVAILVGILVGFGLSTTGYGVKFQFLSQSLPGQITLSEEVIWYNETVPHSLQSPLSSAENELQYLADMVAKTNGFYARDYSLWLGYNNMRYIVEAAILHGRLLNRTTILPSFVYARACEFDLATCAAYATMVNRGDATHSDEWRNLPIEQQMAWRVPISVMFNLTHLRQSHAVITTADYLRLHNISTDVESTDGHWDVDTYHVRDTTGDMFPSLHAIETGGMTLMTSSVSTIYHQTCASVERGVQKGVIVLLTKIVTDGERITSTSSVEEIGDVLRENGFEVLYTYDGAAGADFVKDVVLPIPEAAPRDRMRGLYEDFYNVSARVLLMRGELHLGRKPQVMDWSNQGFLYFTSAAGRTRFTQTVLYDMPLIDDILSLAERISNRMFAMNEGRLWMAAHMRRGDCRLTLT</sequence>
<dbReference type="AlphaFoldDB" id="A0A8I3AES5"/>
<name>A0A8I3AES5_9AGAM</name>
<dbReference type="EMBL" id="JAGFBS010000004">
    <property type="protein sequence ID" value="KAG6379761.1"/>
    <property type="molecule type" value="Genomic_DNA"/>
</dbReference>
<comment type="caution">
    <text evidence="2">The sequence shown here is derived from an EMBL/GenBank/DDBJ whole genome shotgun (WGS) entry which is preliminary data.</text>
</comment>
<feature type="transmembrane region" description="Helical" evidence="1">
    <location>
        <begin position="12"/>
        <end position="36"/>
    </location>
</feature>
<evidence type="ECO:0000313" key="2">
    <source>
        <dbReference type="EMBL" id="KAG6379761.1"/>
    </source>
</evidence>
<accession>A0A8I3AES5</accession>
<keyword evidence="1" id="KW-1133">Transmembrane helix</keyword>
<dbReference type="Proteomes" id="UP000683000">
    <property type="component" value="Unassembled WGS sequence"/>
</dbReference>
<reference evidence="2" key="1">
    <citation type="submission" date="2021-03" db="EMBL/GenBank/DDBJ databases">
        <title>Evolutionary innovations through gain and loss of genes in the ectomycorrhizal Boletales.</title>
        <authorList>
            <person name="Wu G."/>
            <person name="Miyauchi S."/>
            <person name="Morin E."/>
            <person name="Yang Z.-L."/>
            <person name="Xu J."/>
            <person name="Martin F.M."/>
        </authorList>
    </citation>
    <scope>NUCLEOTIDE SEQUENCE</scope>
    <source>
        <strain evidence="2">BR01</strain>
    </source>
</reference>
<keyword evidence="1" id="KW-0472">Membrane</keyword>
<proteinExistence type="predicted"/>
<organism evidence="2 3">
    <name type="scientific">Boletus reticuloceps</name>
    <dbReference type="NCBI Taxonomy" id="495285"/>
    <lineage>
        <taxon>Eukaryota</taxon>
        <taxon>Fungi</taxon>
        <taxon>Dikarya</taxon>
        <taxon>Basidiomycota</taxon>
        <taxon>Agaricomycotina</taxon>
        <taxon>Agaricomycetes</taxon>
        <taxon>Agaricomycetidae</taxon>
        <taxon>Boletales</taxon>
        <taxon>Boletineae</taxon>
        <taxon>Boletaceae</taxon>
        <taxon>Boletoideae</taxon>
        <taxon>Boletus</taxon>
    </lineage>
</organism>
<keyword evidence="1" id="KW-0812">Transmembrane</keyword>
<dbReference type="OrthoDB" id="3345970at2759"/>
<keyword evidence="3" id="KW-1185">Reference proteome</keyword>
<gene>
    <name evidence="2" type="ORF">JVT61DRAFT_10298</name>
</gene>
<evidence type="ECO:0000313" key="3">
    <source>
        <dbReference type="Proteomes" id="UP000683000"/>
    </source>
</evidence>
<evidence type="ECO:0000256" key="1">
    <source>
        <dbReference type="SAM" id="Phobius"/>
    </source>
</evidence>
<protein>
    <submittedName>
        <fullName evidence="2">Uncharacterized protein</fullName>
    </submittedName>
</protein>